<dbReference type="RefSeq" id="WP_274576818.1">
    <property type="nucleotide sequence ID" value="NZ_JBBGAZ010000012.1"/>
</dbReference>
<dbReference type="Proteomes" id="UP001368270">
    <property type="component" value="Unassembled WGS sequence"/>
</dbReference>
<evidence type="ECO:0000256" key="3">
    <source>
        <dbReference type="ARBA" id="ARBA00023163"/>
    </source>
</evidence>
<dbReference type="InterPro" id="IPR036390">
    <property type="entry name" value="WH_DNA-bd_sf"/>
</dbReference>
<dbReference type="InterPro" id="IPR029016">
    <property type="entry name" value="GAF-like_dom_sf"/>
</dbReference>
<dbReference type="PANTHER" id="PTHR30136">
    <property type="entry name" value="HELIX-TURN-HELIX TRANSCRIPTIONAL REGULATOR, ICLR FAMILY"/>
    <property type="match status" value="1"/>
</dbReference>
<dbReference type="SUPFAM" id="SSF55781">
    <property type="entry name" value="GAF domain-like"/>
    <property type="match status" value="1"/>
</dbReference>
<evidence type="ECO:0000313" key="7">
    <source>
        <dbReference type="EMBL" id="MEJ5219767.1"/>
    </source>
</evidence>
<evidence type="ECO:0000259" key="5">
    <source>
        <dbReference type="PROSITE" id="PS51077"/>
    </source>
</evidence>
<feature type="domain" description="HTH iclR-type" evidence="5">
    <location>
        <begin position="22"/>
        <end position="83"/>
    </location>
</feature>
<keyword evidence="2" id="KW-0238">DNA-binding</keyword>
<protein>
    <submittedName>
        <fullName evidence="7">IclR family transcriptional regulator</fullName>
    </submittedName>
</protein>
<dbReference type="EMBL" id="JBBGAZ010000012">
    <property type="protein sequence ID" value="MEJ5219767.1"/>
    <property type="molecule type" value="Genomic_DNA"/>
</dbReference>
<dbReference type="InterPro" id="IPR005471">
    <property type="entry name" value="Tscrpt_reg_IclR_N"/>
</dbReference>
<evidence type="ECO:0000256" key="2">
    <source>
        <dbReference type="ARBA" id="ARBA00023125"/>
    </source>
</evidence>
<dbReference type="InterPro" id="IPR036388">
    <property type="entry name" value="WH-like_DNA-bd_sf"/>
</dbReference>
<dbReference type="PROSITE" id="PS51078">
    <property type="entry name" value="ICLR_ED"/>
    <property type="match status" value="1"/>
</dbReference>
<gene>
    <name evidence="7" type="ORF">WG622_16030</name>
</gene>
<dbReference type="Pfam" id="PF09339">
    <property type="entry name" value="HTH_IclR"/>
    <property type="match status" value="1"/>
</dbReference>
<dbReference type="Gene3D" id="1.10.10.10">
    <property type="entry name" value="Winged helix-like DNA-binding domain superfamily/Winged helix DNA-binding domain"/>
    <property type="match status" value="1"/>
</dbReference>
<feature type="region of interest" description="Disordered" evidence="4">
    <location>
        <begin position="1"/>
        <end position="21"/>
    </location>
</feature>
<organism evidence="7 8">
    <name type="scientific">Cognatishimia coralii</name>
    <dbReference type="NCBI Taxonomy" id="3083254"/>
    <lineage>
        <taxon>Bacteria</taxon>
        <taxon>Pseudomonadati</taxon>
        <taxon>Pseudomonadota</taxon>
        <taxon>Alphaproteobacteria</taxon>
        <taxon>Rhodobacterales</taxon>
        <taxon>Paracoccaceae</taxon>
        <taxon>Cognatishimia</taxon>
    </lineage>
</organism>
<keyword evidence="3" id="KW-0804">Transcription</keyword>
<comment type="caution">
    <text evidence="7">The sequence shown here is derived from an EMBL/GenBank/DDBJ whole genome shotgun (WGS) entry which is preliminary data.</text>
</comment>
<evidence type="ECO:0000259" key="6">
    <source>
        <dbReference type="PROSITE" id="PS51078"/>
    </source>
</evidence>
<proteinExistence type="predicted"/>
<dbReference type="Gene3D" id="3.30.450.40">
    <property type="match status" value="1"/>
</dbReference>
<dbReference type="PANTHER" id="PTHR30136:SF24">
    <property type="entry name" value="HTH-TYPE TRANSCRIPTIONAL REPRESSOR ALLR"/>
    <property type="match status" value="1"/>
</dbReference>
<evidence type="ECO:0000256" key="1">
    <source>
        <dbReference type="ARBA" id="ARBA00023015"/>
    </source>
</evidence>
<dbReference type="InterPro" id="IPR014757">
    <property type="entry name" value="Tscrpt_reg_IclR_C"/>
</dbReference>
<evidence type="ECO:0000256" key="4">
    <source>
        <dbReference type="SAM" id="MobiDB-lite"/>
    </source>
</evidence>
<accession>A0ABU8QK20</accession>
<dbReference type="InterPro" id="IPR050707">
    <property type="entry name" value="HTH_MetabolicPath_Reg"/>
</dbReference>
<reference evidence="7 8" key="1">
    <citation type="submission" date="2024-03" db="EMBL/GenBank/DDBJ databases">
        <title>Cognatishimia coralii sp. nov., a marine bacterium isolated from coral surrounding seawater.</title>
        <authorList>
            <person name="Liu X."/>
            <person name="Liu S."/>
            <person name="Sun H."/>
            <person name="Zhang Y."/>
        </authorList>
    </citation>
    <scope>NUCLEOTIDE SEQUENCE [LARGE SCALE GENOMIC DNA]</scope>
    <source>
        <strain evidence="7 8">D5M38</strain>
    </source>
</reference>
<dbReference type="SUPFAM" id="SSF46785">
    <property type="entry name" value="Winged helix' DNA-binding domain"/>
    <property type="match status" value="1"/>
</dbReference>
<name>A0ABU8QK20_9RHOB</name>
<keyword evidence="8" id="KW-1185">Reference proteome</keyword>
<feature type="domain" description="IclR-ED" evidence="6">
    <location>
        <begin position="84"/>
        <end position="267"/>
    </location>
</feature>
<keyword evidence="1" id="KW-0805">Transcription regulation</keyword>
<dbReference type="PROSITE" id="PS51077">
    <property type="entry name" value="HTH_ICLR"/>
    <property type="match status" value="1"/>
</dbReference>
<dbReference type="Pfam" id="PF01614">
    <property type="entry name" value="IclR_C"/>
    <property type="match status" value="1"/>
</dbReference>
<feature type="compositionally biased region" description="Basic and acidic residues" evidence="4">
    <location>
        <begin position="1"/>
        <end position="13"/>
    </location>
</feature>
<dbReference type="SMART" id="SM00346">
    <property type="entry name" value="HTH_ICLR"/>
    <property type="match status" value="1"/>
</dbReference>
<evidence type="ECO:0000313" key="8">
    <source>
        <dbReference type="Proteomes" id="UP001368270"/>
    </source>
</evidence>
<sequence length="271" mass="28923">MNKSTDRGIDRKKPPVIPETPTPAIARGAAILDFVAASSTSVTAQMISEGLGLPKSSVHNLCSTLVTLDMLSRRGNQSYVVGPHVMRWSRAFSQRADVATEFAHVLDDSTPVLDAVITLSLREGDEVMLIAVRNAGALVGGGLRIGQRLPLAFSAMGKAFLSHISDARIEQMFEDGFPARPTGLSAQSVKVLIAQVRRCRIEGHATDDQECRDGVRSFASTVLDASNQPVAAVAVSISSDDPDLDRNQEVAAFTRLTAQKISSRLGADLGE</sequence>